<dbReference type="GO" id="GO:0016810">
    <property type="term" value="F:hydrolase activity, acting on carbon-nitrogen (but not peptide) bonds"/>
    <property type="evidence" value="ECO:0007669"/>
    <property type="project" value="InterPro"/>
</dbReference>
<evidence type="ECO:0000259" key="1">
    <source>
        <dbReference type="Pfam" id="PF07969"/>
    </source>
</evidence>
<dbReference type="Gene3D" id="2.30.40.10">
    <property type="entry name" value="Urease, subunit C, domain 1"/>
    <property type="match status" value="1"/>
</dbReference>
<accession>A0A4P6KF96</accession>
<evidence type="ECO:0000313" key="2">
    <source>
        <dbReference type="EMBL" id="QBE49086.1"/>
    </source>
</evidence>
<reference evidence="2 3" key="1">
    <citation type="submission" date="2019-02" db="EMBL/GenBank/DDBJ databases">
        <authorList>
            <person name="Sun L."/>
            <person name="Pan D."/>
            <person name="Wu X."/>
        </authorList>
    </citation>
    <scope>NUCLEOTIDE SEQUENCE [LARGE SCALE GENOMIC DNA]</scope>
    <source>
        <strain evidence="2 3">JW-1</strain>
    </source>
</reference>
<dbReference type="OrthoDB" id="3238066at2"/>
<dbReference type="PANTHER" id="PTHR22642">
    <property type="entry name" value="IMIDAZOLONEPROPIONASE"/>
    <property type="match status" value="1"/>
</dbReference>
<dbReference type="SUPFAM" id="SSF51338">
    <property type="entry name" value="Composite domain of metallo-dependent hydrolases"/>
    <property type="match status" value="1"/>
</dbReference>
<dbReference type="EMBL" id="CP035806">
    <property type="protein sequence ID" value="QBE49086.1"/>
    <property type="molecule type" value="Genomic_DNA"/>
</dbReference>
<dbReference type="CDD" id="cd01300">
    <property type="entry name" value="YtcJ_like"/>
    <property type="match status" value="1"/>
</dbReference>
<dbReference type="Gene3D" id="3.10.310.70">
    <property type="match status" value="1"/>
</dbReference>
<dbReference type="InterPro" id="IPR013108">
    <property type="entry name" value="Amidohydro_3"/>
</dbReference>
<organism evidence="2 3">
    <name type="scientific">Leucobacter triazinivorans</name>
    <dbReference type="NCBI Taxonomy" id="1784719"/>
    <lineage>
        <taxon>Bacteria</taxon>
        <taxon>Bacillati</taxon>
        <taxon>Actinomycetota</taxon>
        <taxon>Actinomycetes</taxon>
        <taxon>Micrococcales</taxon>
        <taxon>Microbacteriaceae</taxon>
        <taxon>Leucobacter</taxon>
    </lineage>
</organism>
<proteinExistence type="predicted"/>
<dbReference type="InterPro" id="IPR032466">
    <property type="entry name" value="Metal_Hydrolase"/>
</dbReference>
<sequence length="558" mass="59333">MPSTTTIYRNAVVFTGDASIAPRESFAVRDGRILAAGALSAVRLAAGAGDAGSGDAGSGPIAEVDLGGALVTPAVWEGHAHMLMLGEALSKVQLRDAGTVAEVQERIAAARAANPDAPRITGVSWRFDIFEEGQRPTAAMLDAAVPDVPVFLDANDLHTMWVNSAALKAMGITRDTPDPVGGEIERDEHGDATGFLLETAAMQYGWGYLDEVSSDEDRDRWLAAAFDAYIETGVAGASEMSFGHPDLAAYRRILDREGRLPFPVNAHWILTASGDLETDLAEVAEVARIRDEVAAEYGDEWLRIVGVKFILDGVIDACTAAMRAPYANGAMPGPIWEREFALPVAVAADAAGLQLALHAIGDEASTIALDAVQECIRVNGPRPDRRARVEHLESVADDTIARMAALGVTASMQPVHCDPAVLDNWQAVLGDERARTGFPWHKFREAGVPLALGTDAPTAPHEAPDNLFIALTAKSALEQRREAYQPERVFTPAQALEALTLGTAYATKREQEVGRIASGYRANAVVWTANALTDAPEQLLGTAAALTLVDGEAAHRRA</sequence>
<dbReference type="SUPFAM" id="SSF51556">
    <property type="entry name" value="Metallo-dependent hydrolases"/>
    <property type="match status" value="1"/>
</dbReference>
<dbReference type="AlphaFoldDB" id="A0A4P6KF96"/>
<gene>
    <name evidence="2" type="ORF">EVS81_09715</name>
</gene>
<dbReference type="RefSeq" id="WP_130110217.1">
    <property type="nucleotide sequence ID" value="NZ_CP035806.1"/>
</dbReference>
<dbReference type="PANTHER" id="PTHR22642:SF20">
    <property type="entry name" value="AMIDOHYDROLASE 3 DOMAIN-CONTAINING PROTEIN"/>
    <property type="match status" value="1"/>
</dbReference>
<dbReference type="InterPro" id="IPR033932">
    <property type="entry name" value="YtcJ-like"/>
</dbReference>
<evidence type="ECO:0000313" key="3">
    <source>
        <dbReference type="Proteomes" id="UP000289260"/>
    </source>
</evidence>
<name>A0A4P6KF96_9MICO</name>
<dbReference type="Proteomes" id="UP000289260">
    <property type="component" value="Chromosome"/>
</dbReference>
<dbReference type="Pfam" id="PF07969">
    <property type="entry name" value="Amidohydro_3"/>
    <property type="match status" value="1"/>
</dbReference>
<keyword evidence="2" id="KW-0378">Hydrolase</keyword>
<dbReference type="InterPro" id="IPR011059">
    <property type="entry name" value="Metal-dep_hydrolase_composite"/>
</dbReference>
<feature type="domain" description="Amidohydrolase 3" evidence="1">
    <location>
        <begin position="63"/>
        <end position="552"/>
    </location>
</feature>
<keyword evidence="3" id="KW-1185">Reference proteome</keyword>
<protein>
    <submittedName>
        <fullName evidence="2">Amidohydrolase</fullName>
    </submittedName>
</protein>
<dbReference type="KEGG" id="ltr:EVS81_09715"/>
<dbReference type="Gene3D" id="3.20.20.140">
    <property type="entry name" value="Metal-dependent hydrolases"/>
    <property type="match status" value="1"/>
</dbReference>